<dbReference type="OMA" id="ICTHWYQ"/>
<evidence type="ECO:0000256" key="4">
    <source>
        <dbReference type="ARBA" id="ARBA00022989"/>
    </source>
</evidence>
<organism evidence="7">
    <name type="scientific">Triticum urartu</name>
    <name type="common">Red wild einkorn</name>
    <name type="synonym">Crithodium urartu</name>
    <dbReference type="NCBI Taxonomy" id="4572"/>
    <lineage>
        <taxon>Eukaryota</taxon>
        <taxon>Viridiplantae</taxon>
        <taxon>Streptophyta</taxon>
        <taxon>Embryophyta</taxon>
        <taxon>Tracheophyta</taxon>
        <taxon>Spermatophyta</taxon>
        <taxon>Magnoliopsida</taxon>
        <taxon>Liliopsida</taxon>
        <taxon>Poales</taxon>
        <taxon>Poaceae</taxon>
        <taxon>BOP clade</taxon>
        <taxon>Pooideae</taxon>
        <taxon>Triticodae</taxon>
        <taxon>Triticeae</taxon>
        <taxon>Triticinae</taxon>
        <taxon>Triticum</taxon>
    </lineage>
</organism>
<accession>M8A3X1</accession>
<dbReference type="PANTHER" id="PTHR22950">
    <property type="entry name" value="AMINO ACID TRANSPORTER"/>
    <property type="match status" value="1"/>
</dbReference>
<dbReference type="eggNOG" id="KOG1303">
    <property type="taxonomic scope" value="Eukaryota"/>
</dbReference>
<evidence type="ECO:0000313" key="7">
    <source>
        <dbReference type="EMBL" id="EMS67047.1"/>
    </source>
</evidence>
<comment type="subcellular location">
    <subcellularLocation>
        <location evidence="1">Membrane</location>
        <topology evidence="1">Multi-pass membrane protein</topology>
    </subcellularLocation>
</comment>
<dbReference type="STRING" id="4572.M8A3X1"/>
<keyword evidence="3" id="KW-0029">Amino-acid transport</keyword>
<keyword evidence="4" id="KW-1133">Transmembrane helix</keyword>
<name>M8A3X1_TRIUA</name>
<dbReference type="AlphaFoldDB" id="M8A3X1"/>
<proteinExistence type="predicted"/>
<evidence type="ECO:0000256" key="2">
    <source>
        <dbReference type="ARBA" id="ARBA00022692"/>
    </source>
</evidence>
<dbReference type="GO" id="GO:0015179">
    <property type="term" value="F:L-amino acid transmembrane transporter activity"/>
    <property type="evidence" value="ECO:0007669"/>
    <property type="project" value="TreeGrafter"/>
</dbReference>
<feature type="domain" description="Amino acid transporter transmembrane" evidence="6">
    <location>
        <begin position="10"/>
        <end position="233"/>
    </location>
</feature>
<dbReference type="PANTHER" id="PTHR22950:SF698">
    <property type="entry name" value="AMINO ACID TRANSPORTER TRANSMEMBRANE DOMAIN-CONTAINING PROTEIN"/>
    <property type="match status" value="1"/>
</dbReference>
<dbReference type="GO" id="GO:0005774">
    <property type="term" value="C:vacuolar membrane"/>
    <property type="evidence" value="ECO:0007669"/>
    <property type="project" value="TreeGrafter"/>
</dbReference>
<keyword evidence="2" id="KW-0812">Transmembrane</keyword>
<dbReference type="InterPro" id="IPR013057">
    <property type="entry name" value="AA_transpt_TM"/>
</dbReference>
<sequence length="431" mass="46436">MDTSTPRKSGTSFLKTCFNGVNALSGVGILSIPYALSQGGWLSVLMFTTIAIICFYTGILLQRCIDSSSLVKTYPDIGELAFGRKGRIIVAIFMYLELYLVAIDFMILEGDNLEKLFPSVDFHVAGLKIGGKQGFVLIFSLLVLPTTWFRSLSALAYVSVGGIVASVILIAAVIWVGAFDGVGFHERGVLVHWAGIPTAMSLYSFCFSGHAVFPMIYTGMSNRKMFPTVSTCLLETTTNPSLPQLLWLNLALHAPSQCKIVLLLCFIICTLSYGLMGVVGYLMYGESLKSQVTLNLPSRNLSSSIAIYTTLINPFTKFALLVTPIAEAIEDTLHVGKNKAVSVSIRTSLVVSTTIVALVVPYFAYAVALTGSFLSGTATMLLPCACYLKIRSRTCRKVGFEQVVCVGIIVVGVGLVVVGTSSSLKQIIQSL</sequence>
<protein>
    <recommendedName>
        <fullName evidence="6">Amino acid transporter transmembrane domain-containing protein</fullName>
    </recommendedName>
</protein>
<reference evidence="7" key="1">
    <citation type="journal article" date="2013" name="Nature">
        <title>Draft genome of the wheat A-genome progenitor Triticum urartu.</title>
        <authorList>
            <person name="Ling H.Q."/>
            <person name="Zhao S."/>
            <person name="Liu D."/>
            <person name="Wang J."/>
            <person name="Sun H."/>
            <person name="Zhang C."/>
            <person name="Fan H."/>
            <person name="Li D."/>
            <person name="Dong L."/>
            <person name="Tao Y."/>
            <person name="Gao C."/>
            <person name="Wu H."/>
            <person name="Li Y."/>
            <person name="Cui Y."/>
            <person name="Guo X."/>
            <person name="Zheng S."/>
            <person name="Wang B."/>
            <person name="Yu K."/>
            <person name="Liang Q."/>
            <person name="Yang W."/>
            <person name="Lou X."/>
            <person name="Chen J."/>
            <person name="Feng M."/>
            <person name="Jian J."/>
            <person name="Zhang X."/>
            <person name="Luo G."/>
            <person name="Jiang Y."/>
            <person name="Liu J."/>
            <person name="Wang Z."/>
            <person name="Sha Y."/>
            <person name="Zhang B."/>
            <person name="Wu H."/>
            <person name="Tang D."/>
            <person name="Shen Q."/>
            <person name="Xue P."/>
            <person name="Zou S."/>
            <person name="Wang X."/>
            <person name="Liu X."/>
            <person name="Wang F."/>
            <person name="Yang Y."/>
            <person name="An X."/>
            <person name="Dong Z."/>
            <person name="Zhang K."/>
            <person name="Zhang X."/>
            <person name="Luo M.C."/>
            <person name="Dvorak J."/>
            <person name="Tong Y."/>
            <person name="Wang J."/>
            <person name="Yang H."/>
            <person name="Li Z."/>
            <person name="Wang D."/>
            <person name="Zhang A."/>
            <person name="Wang J."/>
        </authorList>
    </citation>
    <scope>NUCLEOTIDE SEQUENCE</scope>
</reference>
<evidence type="ECO:0000256" key="5">
    <source>
        <dbReference type="ARBA" id="ARBA00023136"/>
    </source>
</evidence>
<gene>
    <name evidence="7" type="ORF">TRIUR3_24562</name>
</gene>
<evidence type="ECO:0000256" key="3">
    <source>
        <dbReference type="ARBA" id="ARBA00022970"/>
    </source>
</evidence>
<keyword evidence="5" id="KW-0472">Membrane</keyword>
<keyword evidence="3" id="KW-0813">Transport</keyword>
<feature type="domain" description="Amino acid transporter transmembrane" evidence="6">
    <location>
        <begin position="251"/>
        <end position="422"/>
    </location>
</feature>
<evidence type="ECO:0000259" key="6">
    <source>
        <dbReference type="Pfam" id="PF01490"/>
    </source>
</evidence>
<dbReference type="EMBL" id="KD024111">
    <property type="protein sequence ID" value="EMS67047.1"/>
    <property type="molecule type" value="Genomic_DNA"/>
</dbReference>
<dbReference type="Pfam" id="PF01490">
    <property type="entry name" value="Aa_trans"/>
    <property type="match status" value="2"/>
</dbReference>
<evidence type="ECO:0000256" key="1">
    <source>
        <dbReference type="ARBA" id="ARBA00004141"/>
    </source>
</evidence>